<dbReference type="KEGG" id="cvn:111124045"/>
<feature type="region of interest" description="Disordered" evidence="1">
    <location>
        <begin position="187"/>
        <end position="284"/>
    </location>
</feature>
<feature type="region of interest" description="Disordered" evidence="1">
    <location>
        <begin position="139"/>
        <end position="173"/>
    </location>
</feature>
<name>A0A8B8D3E8_CRAVI</name>
<sequence>MLTFQMIVLDLAADCVNPGRMMIVHFFSESVKEHLVKKICGISKREYENQITGPNQPPQQVPRPPPPARTPPPRPPPPAPKETPDDSPASSQPPPPSTPPPVGGLILMEEAMSPPGREVLVEQLPEPIGVRVTSRPLRRLYPEPSAPSLDEGYFGSPSRGMKHPRSESPFSRNVWVKTKQEMEAISGLLDFTERPPPLTRNYSTTPKPASPQTVTAAIRPFPTTPAAATRPPRPPPPPRIVSRRPVAALSTMARPHPLRSGDGGFTSLRGTESSQQQQQRPKHQILIPTFKCNIFLVIISANGKRVPKPGMFTYANN</sequence>
<gene>
    <name evidence="3" type="primary">LOC111124045</name>
</gene>
<dbReference type="PRINTS" id="PR01217">
    <property type="entry name" value="PRICHEXTENSN"/>
</dbReference>
<dbReference type="GeneID" id="111124045"/>
<feature type="compositionally biased region" description="Pro residues" evidence="1">
    <location>
        <begin position="91"/>
        <end position="102"/>
    </location>
</feature>
<feature type="compositionally biased region" description="Polar residues" evidence="1">
    <location>
        <begin position="200"/>
        <end position="214"/>
    </location>
</feature>
<dbReference type="AlphaFoldDB" id="A0A8B8D3E8"/>
<evidence type="ECO:0000313" key="2">
    <source>
        <dbReference type="Proteomes" id="UP000694844"/>
    </source>
</evidence>
<feature type="compositionally biased region" description="Low complexity" evidence="1">
    <location>
        <begin position="215"/>
        <end position="230"/>
    </location>
</feature>
<dbReference type="RefSeq" id="XP_022322613.1">
    <property type="nucleotide sequence ID" value="XM_022466905.1"/>
</dbReference>
<dbReference type="Proteomes" id="UP000694844">
    <property type="component" value="Chromosome 3"/>
</dbReference>
<accession>A0A8B8D3E8</accession>
<organism evidence="2 3">
    <name type="scientific">Crassostrea virginica</name>
    <name type="common">Eastern oyster</name>
    <dbReference type="NCBI Taxonomy" id="6565"/>
    <lineage>
        <taxon>Eukaryota</taxon>
        <taxon>Metazoa</taxon>
        <taxon>Spiralia</taxon>
        <taxon>Lophotrochozoa</taxon>
        <taxon>Mollusca</taxon>
        <taxon>Bivalvia</taxon>
        <taxon>Autobranchia</taxon>
        <taxon>Pteriomorphia</taxon>
        <taxon>Ostreida</taxon>
        <taxon>Ostreoidea</taxon>
        <taxon>Ostreidae</taxon>
        <taxon>Crassostrea</taxon>
    </lineage>
</organism>
<feature type="region of interest" description="Disordered" evidence="1">
    <location>
        <begin position="49"/>
        <end position="106"/>
    </location>
</feature>
<evidence type="ECO:0000313" key="3">
    <source>
        <dbReference type="RefSeq" id="XP_022322613.1"/>
    </source>
</evidence>
<proteinExistence type="predicted"/>
<feature type="compositionally biased region" description="Pro residues" evidence="1">
    <location>
        <begin position="55"/>
        <end position="81"/>
    </location>
</feature>
<keyword evidence="2" id="KW-1185">Reference proteome</keyword>
<reference evidence="3" key="1">
    <citation type="submission" date="2025-08" db="UniProtKB">
        <authorList>
            <consortium name="RefSeq"/>
        </authorList>
    </citation>
    <scope>IDENTIFICATION</scope>
    <source>
        <tissue evidence="3">Whole sample</tissue>
    </source>
</reference>
<evidence type="ECO:0000256" key="1">
    <source>
        <dbReference type="SAM" id="MobiDB-lite"/>
    </source>
</evidence>
<protein>
    <submittedName>
        <fullName evidence="3">Proline-rich receptor-like protein kinase PERK2</fullName>
    </submittedName>
</protein>